<keyword evidence="17" id="KW-1185">Reference proteome</keyword>
<dbReference type="AlphaFoldDB" id="A0A1G4KBP9"/>
<dbReference type="STRING" id="1230905.A0A1G4KBP9"/>
<comment type="function">
    <text evidence="13 14">Ethanolamine phosphate transferase involved in glycosylphosphatidylinositol-anchor biosynthesis. Transfers ethanolamine phosphate to the first alpha-1,4-linked mannose of the glycosylphosphatidylinositol precursor of GPI-anchor.</text>
</comment>
<keyword evidence="9 14" id="KW-1133">Transmembrane helix</keyword>
<feature type="transmembrane region" description="Helical" evidence="14">
    <location>
        <begin position="551"/>
        <end position="570"/>
    </location>
</feature>
<comment type="caution">
    <text evidence="14">Lacks conserved residue(s) required for the propagation of feature annotation.</text>
</comment>
<evidence type="ECO:0000256" key="10">
    <source>
        <dbReference type="ARBA" id="ARBA00023136"/>
    </source>
</evidence>
<evidence type="ECO:0000256" key="7">
    <source>
        <dbReference type="ARBA" id="ARBA00022692"/>
    </source>
</evidence>
<keyword evidence="10 14" id="KW-0472">Membrane</keyword>
<dbReference type="Pfam" id="PF04987">
    <property type="entry name" value="PigN"/>
    <property type="match status" value="1"/>
</dbReference>
<dbReference type="InterPro" id="IPR002591">
    <property type="entry name" value="Phosphodiest/P_Trfase"/>
</dbReference>
<evidence type="ECO:0000256" key="4">
    <source>
        <dbReference type="ARBA" id="ARBA00020831"/>
    </source>
</evidence>
<feature type="transmembrane region" description="Helical" evidence="14">
    <location>
        <begin position="601"/>
        <end position="619"/>
    </location>
</feature>
<evidence type="ECO:0000313" key="17">
    <source>
        <dbReference type="Proteomes" id="UP000191024"/>
    </source>
</evidence>
<keyword evidence="12" id="KW-0961">Cell wall biogenesis/degradation</keyword>
<dbReference type="GO" id="GO:0006506">
    <property type="term" value="P:GPI anchor biosynthetic process"/>
    <property type="evidence" value="ECO:0007669"/>
    <property type="project" value="UniProtKB-UniPathway"/>
</dbReference>
<comment type="subcellular location">
    <subcellularLocation>
        <location evidence="1 14">Endoplasmic reticulum membrane</location>
        <topology evidence="1 14">Multi-pass membrane protein</topology>
    </subcellularLocation>
</comment>
<dbReference type="InterPro" id="IPR007070">
    <property type="entry name" value="GPI_EtnP_transferase_1"/>
</dbReference>
<evidence type="ECO:0000256" key="1">
    <source>
        <dbReference type="ARBA" id="ARBA00004477"/>
    </source>
</evidence>
<evidence type="ECO:0000256" key="5">
    <source>
        <dbReference type="ARBA" id="ARBA00022502"/>
    </source>
</evidence>
<feature type="transmembrane region" description="Helical" evidence="14">
    <location>
        <begin position="576"/>
        <end position="594"/>
    </location>
</feature>
<evidence type="ECO:0000259" key="15">
    <source>
        <dbReference type="Pfam" id="PF04987"/>
    </source>
</evidence>
<evidence type="ECO:0000256" key="6">
    <source>
        <dbReference type="ARBA" id="ARBA00022679"/>
    </source>
</evidence>
<dbReference type="Pfam" id="PF01663">
    <property type="entry name" value="Phosphodiest"/>
    <property type="match status" value="1"/>
</dbReference>
<dbReference type="EMBL" id="LT598469">
    <property type="protein sequence ID" value="SCV01719.1"/>
    <property type="molecule type" value="Genomic_DNA"/>
</dbReference>
<keyword evidence="7 14" id="KW-0812">Transmembrane</keyword>
<dbReference type="GO" id="GO:0071555">
    <property type="term" value="P:cell wall organization"/>
    <property type="evidence" value="ECO:0007669"/>
    <property type="project" value="UniProtKB-KW"/>
</dbReference>
<evidence type="ECO:0000256" key="3">
    <source>
        <dbReference type="ARBA" id="ARBA00008400"/>
    </source>
</evidence>
<proteinExistence type="inferred from homology"/>
<dbReference type="EC" id="2.-.-.-" evidence="14"/>
<feature type="transmembrane region" description="Helical" evidence="14">
    <location>
        <begin position="492"/>
        <end position="511"/>
    </location>
</feature>
<evidence type="ECO:0000256" key="12">
    <source>
        <dbReference type="ARBA" id="ARBA00023316"/>
    </source>
</evidence>
<dbReference type="InterPro" id="IPR017852">
    <property type="entry name" value="GPI_EtnP_transferase_1_C"/>
</dbReference>
<comment type="similarity">
    <text evidence="3 14">Belongs to the PIGG/PIGN/PIGO family. PIGN subfamily.</text>
</comment>
<dbReference type="Gene3D" id="3.40.720.10">
    <property type="entry name" value="Alkaline Phosphatase, subunit A"/>
    <property type="match status" value="1"/>
</dbReference>
<gene>
    <name evidence="16" type="ORF">LAMI_0G13300G</name>
</gene>
<dbReference type="PANTHER" id="PTHR12250">
    <property type="entry name" value="PHOSPHATIDYLINOSITOL GLYCAN, CLASS N"/>
    <property type="match status" value="1"/>
</dbReference>
<dbReference type="PANTHER" id="PTHR12250:SF0">
    <property type="entry name" value="GPI ETHANOLAMINE PHOSPHATE TRANSFERASE 1"/>
    <property type="match status" value="1"/>
</dbReference>
<feature type="transmembrane region" description="Helical" evidence="14">
    <location>
        <begin position="517"/>
        <end position="539"/>
    </location>
</feature>
<sequence>MWNKQRFTFIVLGVLFHIFYLWSIFDIYFVSPLIHGMKHHRSVSGEPPAQRLFLIVGDGLRADTAFDNISHPTTGETAFLAPFLRSLVQNNGTYGISHTRMPTESRPGHVAMIAGFYEDVSAVTKGWKENPVDFDSVFNQSTHTYSFGSPDILPMFKEGASDKNKIDTWMYGSEYEDFTQSSIELDAFVFDHLDELFLNATKDATLKSELMRQGNVFFLHLLGCDTAGHAYRPYSAEYYDNVKYIDGKISTLVDQVRDFFGDDETAFVFTADHGMHASGLHGDGHPDNTRTPLIAWGAGVNKPLKNRTPIFDSYTKGWDLADIRRNDVKQADIASLMSYLVGINYPANSVGELPLAFIDGSETDKLKALYNNALSLLEQYLVKEMEMKESQFHYKQYHKFEKMPHSKYLTQIEELITKIDMGETYLEREAITLTEELMKTILEGLNYLTTYNWRFIRAIVSLGFVGWTLYSFILFLRLFILTTDYETKASPLNVSAFTIISMVLNYILYYQRSPFNFYMYLLFPLIFWCQIFASGRVLVDGLKEVFKGLGFAKQAGFFFLLVAVYEGIVYGFFHRWIFTVMFNALAFYPYLCGVKSFRRNAIWFMTSAAISAFTLFDAVKIENLTQINISSFLIIAGGAYALKHVRNRVNTFTLRVLICQIILVILMVLTTNKSVISLQQRAGLPKDAQIAGWVLIVLSLIVAPTCHYHKPNDDYLVRMLSIFLTLAPTFVILTISFESFFYFLFSIYILQWIEIESSLKLLADKSGSQRNWLQVLRISLIGIFLLQIAFFGTGNVASISSFSLESVFRLLPIFSPFAMGFLLTIKLIVPYITLSTGLGIITRKLNIKDYTISSLIISTSDILSLNFFYLLRTDGSWLDIGITITNYCLAILSSLFMLILELISHILLRGVAVNPVVSTEKKGK</sequence>
<evidence type="ECO:0000256" key="2">
    <source>
        <dbReference type="ARBA" id="ARBA00004687"/>
    </source>
</evidence>
<feature type="transmembrane region" description="Helical" evidence="14">
    <location>
        <begin position="852"/>
        <end position="871"/>
    </location>
</feature>
<keyword evidence="11" id="KW-0325">Glycoprotein</keyword>
<evidence type="ECO:0000256" key="11">
    <source>
        <dbReference type="ARBA" id="ARBA00023180"/>
    </source>
</evidence>
<dbReference type="InterPro" id="IPR037671">
    <property type="entry name" value="PIGN_N"/>
</dbReference>
<feature type="transmembrane region" description="Helical" evidence="14">
    <location>
        <begin position="877"/>
        <end position="900"/>
    </location>
</feature>
<dbReference type="Proteomes" id="UP000191024">
    <property type="component" value="Chromosome G"/>
</dbReference>
<feature type="transmembrane region" description="Helical" evidence="14">
    <location>
        <begin position="625"/>
        <end position="642"/>
    </location>
</feature>
<keyword evidence="8 14" id="KW-0256">Endoplasmic reticulum</keyword>
<dbReference type="InterPro" id="IPR017850">
    <property type="entry name" value="Alkaline_phosphatase_core_sf"/>
</dbReference>
<protein>
    <recommendedName>
        <fullName evidence="4 14">GPI ethanolamine phosphate transferase 1</fullName>
        <ecNumber evidence="14">2.-.-.-</ecNumber>
    </recommendedName>
</protein>
<keyword evidence="6 14" id="KW-0808">Transferase</keyword>
<evidence type="ECO:0000256" key="13">
    <source>
        <dbReference type="ARBA" id="ARBA00024850"/>
    </source>
</evidence>
<accession>A0A1G4KBP9</accession>
<reference evidence="16 17" key="1">
    <citation type="submission" date="2016-03" db="EMBL/GenBank/DDBJ databases">
        <authorList>
            <person name="Devillers H."/>
        </authorList>
    </citation>
    <scope>NUCLEOTIDE SEQUENCE [LARGE SCALE GENOMIC DNA]</scope>
    <source>
        <strain evidence="16">CBS 11717</strain>
    </source>
</reference>
<feature type="transmembrane region" description="Helical" evidence="14">
    <location>
        <begin position="817"/>
        <end position="840"/>
    </location>
</feature>
<feature type="transmembrane region" description="Helical" evidence="14">
    <location>
        <begin position="455"/>
        <end position="480"/>
    </location>
</feature>
<dbReference type="FunFam" id="3.40.720.10:FF:000015">
    <property type="entry name" value="GPI ethanolamine phosphate transferase 1"/>
    <property type="match status" value="1"/>
</dbReference>
<dbReference type="CDD" id="cd16020">
    <property type="entry name" value="GPI_EPT_1"/>
    <property type="match status" value="1"/>
</dbReference>
<name>A0A1G4KBP9_9SACH</name>
<dbReference type="SUPFAM" id="SSF53649">
    <property type="entry name" value="Alkaline phosphatase-like"/>
    <property type="match status" value="1"/>
</dbReference>
<evidence type="ECO:0000256" key="9">
    <source>
        <dbReference type="ARBA" id="ARBA00022989"/>
    </source>
</evidence>
<dbReference type="GO" id="GO:0005789">
    <property type="term" value="C:endoplasmic reticulum membrane"/>
    <property type="evidence" value="ECO:0007669"/>
    <property type="project" value="UniProtKB-SubCell"/>
</dbReference>
<keyword evidence="5 14" id="KW-0337">GPI-anchor biosynthesis</keyword>
<feature type="transmembrane region" description="Helical" evidence="14">
    <location>
        <begin position="654"/>
        <end position="670"/>
    </location>
</feature>
<feature type="transmembrane region" description="Helical" evidence="14">
    <location>
        <begin position="7"/>
        <end position="30"/>
    </location>
</feature>
<feature type="transmembrane region" description="Helical" evidence="14">
    <location>
        <begin position="715"/>
        <end position="735"/>
    </location>
</feature>
<feature type="transmembrane region" description="Helical" evidence="14">
    <location>
        <begin position="690"/>
        <end position="708"/>
    </location>
</feature>
<evidence type="ECO:0000256" key="14">
    <source>
        <dbReference type="RuleBase" id="RU367138"/>
    </source>
</evidence>
<feature type="transmembrane region" description="Helical" evidence="14">
    <location>
        <begin position="741"/>
        <end position="763"/>
    </location>
</feature>
<evidence type="ECO:0000313" key="16">
    <source>
        <dbReference type="EMBL" id="SCV01719.1"/>
    </source>
</evidence>
<comment type="pathway">
    <text evidence="2 14">Glycolipid biosynthesis; glycosylphosphatidylinositol-anchor biosynthesis.</text>
</comment>
<dbReference type="OrthoDB" id="2748310at2759"/>
<dbReference type="UniPathway" id="UPA00196"/>
<evidence type="ECO:0000256" key="8">
    <source>
        <dbReference type="ARBA" id="ARBA00022824"/>
    </source>
</evidence>
<feature type="domain" description="GPI ethanolamine phosphate transferase 1 C-terminal" evidence="15">
    <location>
        <begin position="443"/>
        <end position="876"/>
    </location>
</feature>
<dbReference type="GO" id="GO:0051377">
    <property type="term" value="F:mannose-ethanolamine phosphotransferase activity"/>
    <property type="evidence" value="ECO:0007669"/>
    <property type="project" value="UniProtKB-UniRule"/>
</dbReference>
<feature type="transmembrane region" description="Helical" evidence="14">
    <location>
        <begin position="775"/>
        <end position="797"/>
    </location>
</feature>
<organism evidence="16 17">
    <name type="scientific">Lachancea mirantina</name>
    <dbReference type="NCBI Taxonomy" id="1230905"/>
    <lineage>
        <taxon>Eukaryota</taxon>
        <taxon>Fungi</taxon>
        <taxon>Dikarya</taxon>
        <taxon>Ascomycota</taxon>
        <taxon>Saccharomycotina</taxon>
        <taxon>Saccharomycetes</taxon>
        <taxon>Saccharomycetales</taxon>
        <taxon>Saccharomycetaceae</taxon>
        <taxon>Lachancea</taxon>
    </lineage>
</organism>